<dbReference type="InterPro" id="IPR036388">
    <property type="entry name" value="WH-like_DNA-bd_sf"/>
</dbReference>
<dbReference type="PANTHER" id="PTHR43132:SF2">
    <property type="entry name" value="ARSENICAL RESISTANCE OPERON REPRESSOR ARSR-RELATED"/>
    <property type="match status" value="1"/>
</dbReference>
<dbReference type="SMART" id="SM00418">
    <property type="entry name" value="HTH_ARSR"/>
    <property type="match status" value="1"/>
</dbReference>
<evidence type="ECO:0000256" key="2">
    <source>
        <dbReference type="ARBA" id="ARBA00023125"/>
    </source>
</evidence>
<dbReference type="GO" id="GO:0003700">
    <property type="term" value="F:DNA-binding transcription factor activity"/>
    <property type="evidence" value="ECO:0007669"/>
    <property type="project" value="InterPro"/>
</dbReference>
<dbReference type="CDD" id="cd00090">
    <property type="entry name" value="HTH_ARSR"/>
    <property type="match status" value="1"/>
</dbReference>
<dbReference type="PRINTS" id="PR00778">
    <property type="entry name" value="HTHARSR"/>
</dbReference>
<keyword evidence="1" id="KW-0805">Transcription regulation</keyword>
<dbReference type="InterPro" id="IPR001845">
    <property type="entry name" value="HTH_ArsR_DNA-bd_dom"/>
</dbReference>
<keyword evidence="2" id="KW-0238">DNA-binding</keyword>
<organism evidence="5 6">
    <name type="scientific">Candidatus Nitrohelix vancouverensis</name>
    <dbReference type="NCBI Taxonomy" id="2705534"/>
    <lineage>
        <taxon>Bacteria</taxon>
        <taxon>Pseudomonadati</taxon>
        <taxon>Nitrospinota/Tectimicrobiota group</taxon>
        <taxon>Nitrospinota</taxon>
        <taxon>Nitrospinia</taxon>
        <taxon>Nitrospinales</taxon>
        <taxon>Nitrospinaceae</taxon>
        <taxon>Candidatus Nitrohelix</taxon>
    </lineage>
</organism>
<gene>
    <name evidence="5" type="ORF">G3M78_08290</name>
</gene>
<evidence type="ECO:0000313" key="6">
    <source>
        <dbReference type="Proteomes" id="UP000594464"/>
    </source>
</evidence>
<evidence type="ECO:0000256" key="3">
    <source>
        <dbReference type="ARBA" id="ARBA00023163"/>
    </source>
</evidence>
<accession>A0A7T0G3G6</accession>
<dbReference type="PROSITE" id="PS50987">
    <property type="entry name" value="HTH_ARSR_2"/>
    <property type="match status" value="1"/>
</dbReference>
<evidence type="ECO:0000256" key="1">
    <source>
        <dbReference type="ARBA" id="ARBA00023015"/>
    </source>
</evidence>
<protein>
    <submittedName>
        <fullName evidence="5">Helix-turn-helix transcriptional regulator</fullName>
    </submittedName>
</protein>
<dbReference type="InterPro" id="IPR036390">
    <property type="entry name" value="WH_DNA-bd_sf"/>
</dbReference>
<dbReference type="GO" id="GO:0003677">
    <property type="term" value="F:DNA binding"/>
    <property type="evidence" value="ECO:0007669"/>
    <property type="project" value="UniProtKB-KW"/>
</dbReference>
<sequence>MEIKNAVTALSALAQEHRLEVFRLLVQAGKDGVSAGKIGEQFDTPPSTLSFHLKELKQAGLICCRRDGRTLFYSANYLSMNSLMDYLTENCCQGDQEDCAAPSSCSAD</sequence>
<dbReference type="InterPro" id="IPR011991">
    <property type="entry name" value="ArsR-like_HTH"/>
</dbReference>
<dbReference type="NCBIfam" id="NF033788">
    <property type="entry name" value="HTH_metalloreg"/>
    <property type="match status" value="1"/>
</dbReference>
<dbReference type="SUPFAM" id="SSF46785">
    <property type="entry name" value="Winged helix' DNA-binding domain"/>
    <property type="match status" value="1"/>
</dbReference>
<evidence type="ECO:0000259" key="4">
    <source>
        <dbReference type="PROSITE" id="PS50987"/>
    </source>
</evidence>
<keyword evidence="3" id="KW-0804">Transcription</keyword>
<dbReference type="EMBL" id="CP048620">
    <property type="protein sequence ID" value="QPJ65390.1"/>
    <property type="molecule type" value="Genomic_DNA"/>
</dbReference>
<dbReference type="PANTHER" id="PTHR43132">
    <property type="entry name" value="ARSENICAL RESISTANCE OPERON REPRESSOR ARSR-RELATED"/>
    <property type="match status" value="1"/>
</dbReference>
<dbReference type="Pfam" id="PF12840">
    <property type="entry name" value="HTH_20"/>
    <property type="match status" value="1"/>
</dbReference>
<reference evidence="6" key="1">
    <citation type="submission" date="2020-02" db="EMBL/GenBank/DDBJ databases">
        <title>Genomic and physiological characterization of two novel Nitrospinaceae genera.</title>
        <authorList>
            <person name="Mueller A.J."/>
            <person name="Jung M.-Y."/>
            <person name="Strachan C.R."/>
            <person name="Herbold C.W."/>
            <person name="Kirkegaard R.H."/>
            <person name="Daims H."/>
        </authorList>
    </citation>
    <scope>NUCLEOTIDE SEQUENCE [LARGE SCALE GENOMIC DNA]</scope>
</reference>
<dbReference type="AlphaFoldDB" id="A0A7T0G3G6"/>
<dbReference type="Gene3D" id="1.10.10.10">
    <property type="entry name" value="Winged helix-like DNA-binding domain superfamily/Winged helix DNA-binding domain"/>
    <property type="match status" value="1"/>
</dbReference>
<proteinExistence type="predicted"/>
<dbReference type="InterPro" id="IPR051011">
    <property type="entry name" value="Metal_resp_trans_reg"/>
</dbReference>
<dbReference type="Proteomes" id="UP000594464">
    <property type="component" value="Chromosome"/>
</dbReference>
<evidence type="ECO:0000313" key="5">
    <source>
        <dbReference type="EMBL" id="QPJ65390.1"/>
    </source>
</evidence>
<feature type="domain" description="HTH arsR-type" evidence="4">
    <location>
        <begin position="1"/>
        <end position="95"/>
    </location>
</feature>
<name>A0A7T0G3G6_9BACT</name>
<dbReference type="KEGG" id="nva:G3M78_08290"/>